<organism evidence="7 8">
    <name type="scientific">Mesobacillus campisalis</name>
    <dbReference type="NCBI Taxonomy" id="1408103"/>
    <lineage>
        <taxon>Bacteria</taxon>
        <taxon>Bacillati</taxon>
        <taxon>Bacillota</taxon>
        <taxon>Bacilli</taxon>
        <taxon>Bacillales</taxon>
        <taxon>Bacillaceae</taxon>
        <taxon>Mesobacillus</taxon>
    </lineage>
</organism>
<dbReference type="Proteomes" id="UP000034166">
    <property type="component" value="Unassembled WGS sequence"/>
</dbReference>
<dbReference type="AlphaFoldDB" id="A0A0M2T049"/>
<proteinExistence type="inferred from homology"/>
<dbReference type="PIRSF" id="PIRSF005690">
    <property type="entry name" value="GerBA"/>
    <property type="match status" value="1"/>
</dbReference>
<evidence type="ECO:0000256" key="6">
    <source>
        <dbReference type="SAM" id="Phobius"/>
    </source>
</evidence>
<evidence type="ECO:0000256" key="4">
    <source>
        <dbReference type="PIRNR" id="PIRNR005690"/>
    </source>
</evidence>
<comment type="similarity">
    <text evidence="2 4">Belongs to the GerABKA family.</text>
</comment>
<dbReference type="InterPro" id="IPR050768">
    <property type="entry name" value="UPF0353/GerABKA_families"/>
</dbReference>
<dbReference type="EMBL" id="LAYY01000009">
    <property type="protein sequence ID" value="KKK38220.1"/>
    <property type="molecule type" value="Genomic_DNA"/>
</dbReference>
<gene>
    <name evidence="7" type="ORF">WQ57_10490</name>
</gene>
<evidence type="ECO:0000313" key="8">
    <source>
        <dbReference type="Proteomes" id="UP000034166"/>
    </source>
</evidence>
<dbReference type="RefSeq" id="WP_046523695.1">
    <property type="nucleotide sequence ID" value="NZ_LAYY01000009.1"/>
</dbReference>
<dbReference type="PANTHER" id="PTHR22550">
    <property type="entry name" value="SPORE GERMINATION PROTEIN"/>
    <property type="match status" value="1"/>
</dbReference>
<feature type="transmembrane region" description="Helical" evidence="6">
    <location>
        <begin position="303"/>
        <end position="327"/>
    </location>
</feature>
<evidence type="ECO:0000256" key="1">
    <source>
        <dbReference type="ARBA" id="ARBA00004141"/>
    </source>
</evidence>
<comment type="subcellular location">
    <subcellularLocation>
        <location evidence="4">Cell membrane</location>
    </subcellularLocation>
    <subcellularLocation>
        <location evidence="1">Membrane</location>
        <topology evidence="1">Multi-pass membrane protein</topology>
    </subcellularLocation>
</comment>
<evidence type="ECO:0000256" key="5">
    <source>
        <dbReference type="SAM" id="MobiDB-lite"/>
    </source>
</evidence>
<feature type="region of interest" description="Disordered" evidence="5">
    <location>
        <begin position="489"/>
        <end position="512"/>
    </location>
</feature>
<feature type="transmembrane region" description="Helical" evidence="6">
    <location>
        <begin position="429"/>
        <end position="454"/>
    </location>
</feature>
<dbReference type="InterPro" id="IPR004995">
    <property type="entry name" value="Spore_Ger"/>
</dbReference>
<name>A0A0M2T049_9BACI</name>
<sequence>MAFFRKYKKTSASSAQQSQNRIKSYRLSSGLKENLAKIQSTFCDTPDLVIRKLVIKQTGSQAAVIYLSGITDSKAIFNNVLDPLLFKNDREHDEADFKVSLGHIREADSWPEIEDALLNGETVLFVEGLAEAYIYDTPKFPSRSIEDSPVETYLAGAHVGFNEMASVNVALIRHQIHNRELKIKEMTVGERGKTKLSILYLADVVNPEVLKELENRIKQLNVDSIINAGVLAEYIEDQPYSPLPQLLLTERPDYAAAQILQGRIVTVVDRSPTVIIGPATFDVFFKSIDDYGSRWMVASFIRLLRYFGFFIAIFLPAIYIATISFHFEVIPLKLLFSVGESRERIPFPPYIEAFIMEFTLEMLREAGIRLPAKIGQTVGIVGGIVIGQAAVEAGIVSNIMVIVVALTAIASFIIPSYEMSSAIRLVRFPMMILASLFGFVGIVVGFMILIGHFISLESLTMPYGSPAAPLRFKEWKDVFIRTPQWSLEQRPTATKAIQKTKAHSRPPGGDDS</sequence>
<reference evidence="7 8" key="1">
    <citation type="submission" date="2015-04" db="EMBL/GenBank/DDBJ databases">
        <title>Taxonomic description and genome sequence of Bacillus campisalis sp. nov., a novel member of the genus Bacillus isolated from solar saltern.</title>
        <authorList>
            <person name="Mathan Kumar R."/>
            <person name="Kaur G."/>
            <person name="Kumar A."/>
            <person name="Singh N.K."/>
            <person name="Kaur N."/>
            <person name="Kumar N."/>
            <person name="Mayilraj S."/>
        </authorList>
    </citation>
    <scope>NUCLEOTIDE SEQUENCE [LARGE SCALE GENOMIC DNA]</scope>
    <source>
        <strain evidence="7 8">SA2-6</strain>
    </source>
</reference>
<dbReference type="OrthoDB" id="9772630at2"/>
<keyword evidence="6" id="KW-1133">Transmembrane helix</keyword>
<feature type="transmembrane region" description="Helical" evidence="6">
    <location>
        <begin position="395"/>
        <end position="417"/>
    </location>
</feature>
<evidence type="ECO:0000256" key="2">
    <source>
        <dbReference type="ARBA" id="ARBA00005278"/>
    </source>
</evidence>
<keyword evidence="3 4" id="KW-0472">Membrane</keyword>
<dbReference type="PATRIC" id="fig|1408103.3.peg.2364"/>
<comment type="caution">
    <text evidence="7">The sequence shown here is derived from an EMBL/GenBank/DDBJ whole genome shotgun (WGS) entry which is preliminary data.</text>
</comment>
<evidence type="ECO:0000256" key="3">
    <source>
        <dbReference type="ARBA" id="ARBA00023136"/>
    </source>
</evidence>
<dbReference type="GO" id="GO:0009847">
    <property type="term" value="P:spore germination"/>
    <property type="evidence" value="ECO:0007669"/>
    <property type="project" value="UniProtKB-UniRule"/>
</dbReference>
<dbReference type="GO" id="GO:0005886">
    <property type="term" value="C:plasma membrane"/>
    <property type="evidence" value="ECO:0007669"/>
    <property type="project" value="UniProtKB-SubCell"/>
</dbReference>
<protein>
    <submittedName>
        <fullName evidence="7">Spore gernimation protein</fullName>
    </submittedName>
</protein>
<evidence type="ECO:0000313" key="7">
    <source>
        <dbReference type="EMBL" id="KKK38220.1"/>
    </source>
</evidence>
<dbReference type="PANTHER" id="PTHR22550:SF16">
    <property type="entry name" value="SPORE GERMINATION PROTEIN"/>
    <property type="match status" value="1"/>
</dbReference>
<keyword evidence="6" id="KW-0812">Transmembrane</keyword>
<dbReference type="Pfam" id="PF03323">
    <property type="entry name" value="GerA"/>
    <property type="match status" value="1"/>
</dbReference>
<accession>A0A0M2T049</accession>
<keyword evidence="8" id="KW-1185">Reference proteome</keyword>